<dbReference type="AlphaFoldDB" id="K1QKX3"/>
<accession>K1QKX3</accession>
<name>K1QKX3_MAGGI</name>
<protein>
    <submittedName>
        <fullName evidence="2">Inhibitor of Bruton tyrosine kinase</fullName>
    </submittedName>
</protein>
<dbReference type="HOGENOM" id="CLU_033110_0_0_1"/>
<organism evidence="2">
    <name type="scientific">Magallana gigas</name>
    <name type="common">Pacific oyster</name>
    <name type="synonym">Crassostrea gigas</name>
    <dbReference type="NCBI Taxonomy" id="29159"/>
    <lineage>
        <taxon>Eukaryota</taxon>
        <taxon>Metazoa</taxon>
        <taxon>Spiralia</taxon>
        <taxon>Lophotrochozoa</taxon>
        <taxon>Mollusca</taxon>
        <taxon>Bivalvia</taxon>
        <taxon>Autobranchia</taxon>
        <taxon>Pteriomorphia</taxon>
        <taxon>Ostreida</taxon>
        <taxon>Ostreoidea</taxon>
        <taxon>Ostreidae</taxon>
        <taxon>Magallana</taxon>
    </lineage>
</organism>
<gene>
    <name evidence="2" type="ORF">CGI_10015408</name>
</gene>
<dbReference type="PANTHER" id="PTHR22872">
    <property type="entry name" value="BTK-BINDING PROTEIN-RELATED"/>
    <property type="match status" value="1"/>
</dbReference>
<dbReference type="PROSITE" id="PS50297">
    <property type="entry name" value="ANK_REP_REGION"/>
    <property type="match status" value="2"/>
</dbReference>
<evidence type="ECO:0000313" key="2">
    <source>
        <dbReference type="EMBL" id="EKC34483.1"/>
    </source>
</evidence>
<dbReference type="InterPro" id="IPR009091">
    <property type="entry name" value="RCC1/BLIP-II"/>
</dbReference>
<keyword evidence="1" id="KW-0677">Repeat</keyword>
<dbReference type="InterPro" id="IPR051625">
    <property type="entry name" value="Signaling_Regulatory_Domain"/>
</dbReference>
<proteinExistence type="predicted"/>
<dbReference type="EMBL" id="JH818089">
    <property type="protein sequence ID" value="EKC34483.1"/>
    <property type="molecule type" value="Genomic_DNA"/>
</dbReference>
<dbReference type="GO" id="GO:0016301">
    <property type="term" value="F:kinase activity"/>
    <property type="evidence" value="ECO:0007669"/>
    <property type="project" value="UniProtKB-KW"/>
</dbReference>
<dbReference type="PROSITE" id="PS50088">
    <property type="entry name" value="ANK_REPEAT"/>
    <property type="match status" value="2"/>
</dbReference>
<evidence type="ECO:0000256" key="1">
    <source>
        <dbReference type="ARBA" id="ARBA00022737"/>
    </source>
</evidence>
<dbReference type="Pfam" id="PF00415">
    <property type="entry name" value="RCC1"/>
    <property type="match status" value="2"/>
</dbReference>
<dbReference type="SUPFAM" id="SSF50985">
    <property type="entry name" value="RCC1/BLIP-II"/>
    <property type="match status" value="1"/>
</dbReference>
<keyword evidence="2" id="KW-0808">Transferase</keyword>
<dbReference type="SMART" id="SM00248">
    <property type="entry name" value="ANK"/>
    <property type="match status" value="2"/>
</dbReference>
<dbReference type="PANTHER" id="PTHR22872:SF2">
    <property type="entry name" value="INHIBITOR OF BRUTON TYROSINE KINASE"/>
    <property type="match status" value="1"/>
</dbReference>
<dbReference type="Gene3D" id="1.25.40.20">
    <property type="entry name" value="Ankyrin repeat-containing domain"/>
    <property type="match status" value="1"/>
</dbReference>
<dbReference type="PROSITE" id="PS50012">
    <property type="entry name" value="RCC1_3"/>
    <property type="match status" value="2"/>
</dbReference>
<dbReference type="InParanoid" id="K1QKX3"/>
<dbReference type="InterPro" id="IPR000408">
    <property type="entry name" value="Reg_chr_condens"/>
</dbReference>
<dbReference type="InterPro" id="IPR002110">
    <property type="entry name" value="Ankyrin_rpt"/>
</dbReference>
<dbReference type="SUPFAM" id="SSF48403">
    <property type="entry name" value="Ankyrin repeat"/>
    <property type="match status" value="1"/>
</dbReference>
<dbReference type="Gene3D" id="2.130.10.30">
    <property type="entry name" value="Regulator of chromosome condensation 1/beta-lactamase-inhibitor protein II"/>
    <property type="match status" value="1"/>
</dbReference>
<reference evidence="2" key="1">
    <citation type="journal article" date="2012" name="Nature">
        <title>The oyster genome reveals stress adaptation and complexity of shell formation.</title>
        <authorList>
            <person name="Zhang G."/>
            <person name="Fang X."/>
            <person name="Guo X."/>
            <person name="Li L."/>
            <person name="Luo R."/>
            <person name="Xu F."/>
            <person name="Yang P."/>
            <person name="Zhang L."/>
            <person name="Wang X."/>
            <person name="Qi H."/>
            <person name="Xiong Z."/>
            <person name="Que H."/>
            <person name="Xie Y."/>
            <person name="Holland P.W."/>
            <person name="Paps J."/>
            <person name="Zhu Y."/>
            <person name="Wu F."/>
            <person name="Chen Y."/>
            <person name="Wang J."/>
            <person name="Peng C."/>
            <person name="Meng J."/>
            <person name="Yang L."/>
            <person name="Liu J."/>
            <person name="Wen B."/>
            <person name="Zhang N."/>
            <person name="Huang Z."/>
            <person name="Zhu Q."/>
            <person name="Feng Y."/>
            <person name="Mount A."/>
            <person name="Hedgecock D."/>
            <person name="Xu Z."/>
            <person name="Liu Y."/>
            <person name="Domazet-Loso T."/>
            <person name="Du Y."/>
            <person name="Sun X."/>
            <person name="Zhang S."/>
            <person name="Liu B."/>
            <person name="Cheng P."/>
            <person name="Jiang X."/>
            <person name="Li J."/>
            <person name="Fan D."/>
            <person name="Wang W."/>
            <person name="Fu W."/>
            <person name="Wang T."/>
            <person name="Wang B."/>
            <person name="Zhang J."/>
            <person name="Peng Z."/>
            <person name="Li Y."/>
            <person name="Li N."/>
            <person name="Wang J."/>
            <person name="Chen M."/>
            <person name="He Y."/>
            <person name="Tan F."/>
            <person name="Song X."/>
            <person name="Zheng Q."/>
            <person name="Huang R."/>
            <person name="Yang H."/>
            <person name="Du X."/>
            <person name="Chen L."/>
            <person name="Yang M."/>
            <person name="Gaffney P.M."/>
            <person name="Wang S."/>
            <person name="Luo L."/>
            <person name="She Z."/>
            <person name="Ming Y."/>
            <person name="Huang W."/>
            <person name="Zhang S."/>
            <person name="Huang B."/>
            <person name="Zhang Y."/>
            <person name="Qu T."/>
            <person name="Ni P."/>
            <person name="Miao G."/>
            <person name="Wang J."/>
            <person name="Wang Q."/>
            <person name="Steinberg C.E."/>
            <person name="Wang H."/>
            <person name="Li N."/>
            <person name="Qian L."/>
            <person name="Zhang G."/>
            <person name="Li Y."/>
            <person name="Yang H."/>
            <person name="Liu X."/>
            <person name="Wang J."/>
            <person name="Yin Y."/>
            <person name="Wang J."/>
        </authorList>
    </citation>
    <scope>NUCLEOTIDE SEQUENCE [LARGE SCALE GENOMIC DNA]</scope>
    <source>
        <strain evidence="2">05x7-T-G4-1.051#20</strain>
    </source>
</reference>
<sequence>MPVTFDPECGPKCRSKNHAYELVSAITKGNLAEVQAFAKLCHAPGHHNDMFGRSALHMAASCGKVEIVEWLIEEKGGDLTLKDAESGWTALHRAMFYGQLATVRLLVQYNSDLYTRDHLGLSPLDLAMKDRPPYVSYDKADLCDVYTWGDNINLTLGHGKEQRRGHPEVIDEFRKKAIQVKEVVLCKYHSVFLTVDGQVYTCGHGQGGRLGHGDEQTYTVPKLVETLRDQVCVQVVASRDHTVFLMKEQVSNLNHPEINIVIVSCSDAATVCLTTRGDIYVLHEYQCRKIASKWQDIQEIYVSGGNLDHMSDLEVLREKGGEELRIVLLNSTGKNLRK</sequence>
<dbReference type="InterPro" id="IPR036770">
    <property type="entry name" value="Ankyrin_rpt-contain_sf"/>
</dbReference>
<dbReference type="Pfam" id="PF12796">
    <property type="entry name" value="Ank_2"/>
    <property type="match status" value="1"/>
</dbReference>
<keyword evidence="2" id="KW-0418">Kinase</keyword>